<feature type="chain" id="PRO_5014658693" evidence="1">
    <location>
        <begin position="27"/>
        <end position="364"/>
    </location>
</feature>
<protein>
    <submittedName>
        <fullName evidence="4">DUF5116 domain-containing protein</fullName>
    </submittedName>
</protein>
<dbReference type="Gene3D" id="2.60.40.3620">
    <property type="match status" value="1"/>
</dbReference>
<comment type="caution">
    <text evidence="4">The sequence shown here is derived from an EMBL/GenBank/DDBJ whole genome shotgun (WGS) entry which is preliminary data.</text>
</comment>
<gene>
    <name evidence="4" type="ORF">CSW08_09820</name>
</gene>
<proteinExistence type="predicted"/>
<dbReference type="EMBL" id="PJEO01000034">
    <property type="protein sequence ID" value="PKQ45065.1"/>
    <property type="molecule type" value="Genomic_DNA"/>
</dbReference>
<sequence>MKNLKNISISMLAAFTFLLFSSCTDTTDTFVASSTEPVVLSNLSITNIELDPVNINNPAITLNWTTADYGQQASVNYSLEISADEAFTNVTTAATVNGNNTVTLSVNELNAAAGTVGLPPFAWNSLYARITSSIGTQNGLPVASNSISFSVYPYFNYKFKDYYLVGNATAPDWNNNNNNPPMFRDGSNANVYYYTGYFTAGEFKLLEFKGLWQPQWGTNDKTTIDVNPGTGTDPGTFPNNNSAIAAAGFYTFTINFSAKTFSFTPYNATGATNYTGMSVQGSAGTTTAMNQLGFDGHIWYLNNIHLVPGNLQFKTNTDAVWAGSTEFSGQATENGGNIPVVVEDDYDIWFNDLTGHYILIPLNL</sequence>
<evidence type="ECO:0000313" key="4">
    <source>
        <dbReference type="EMBL" id="PKQ45065.1"/>
    </source>
</evidence>
<evidence type="ECO:0000259" key="3">
    <source>
        <dbReference type="Pfam" id="PF16411"/>
    </source>
</evidence>
<dbReference type="InterPro" id="IPR032187">
    <property type="entry name" value="SusF/SusE-like_C"/>
</dbReference>
<name>A0A2N3HJA9_9FLAO</name>
<dbReference type="Pfam" id="PF16411">
    <property type="entry name" value="SusF_SusE"/>
    <property type="match status" value="1"/>
</dbReference>
<keyword evidence="1" id="KW-0732">Signal</keyword>
<dbReference type="GO" id="GO:2001070">
    <property type="term" value="F:starch binding"/>
    <property type="evidence" value="ECO:0007669"/>
    <property type="project" value="InterPro"/>
</dbReference>
<dbReference type="PROSITE" id="PS51257">
    <property type="entry name" value="PROKAR_LIPOPROTEIN"/>
    <property type="match status" value="1"/>
</dbReference>
<dbReference type="Pfam" id="PF14292">
    <property type="entry name" value="SusE"/>
    <property type="match status" value="1"/>
</dbReference>
<dbReference type="InterPro" id="IPR025970">
    <property type="entry name" value="SusE"/>
</dbReference>
<feature type="domain" description="Outer membrane protein SusF/SusE-like C-terminal" evidence="3">
    <location>
        <begin position="162"/>
        <end position="261"/>
    </location>
</feature>
<evidence type="ECO:0000313" key="5">
    <source>
        <dbReference type="Proteomes" id="UP000233435"/>
    </source>
</evidence>
<keyword evidence="5" id="KW-1185">Reference proteome</keyword>
<accession>A0A2N3HJA9</accession>
<reference evidence="4 5" key="1">
    <citation type="submission" date="2017-12" db="EMBL/GenBank/DDBJ databases">
        <title>Confluentibacter flavum sp. nov., isolated from the saline lake.</title>
        <authorList>
            <person name="Yu L."/>
        </authorList>
    </citation>
    <scope>NUCLEOTIDE SEQUENCE [LARGE SCALE GENOMIC DNA]</scope>
    <source>
        <strain evidence="4 5">3B</strain>
    </source>
</reference>
<evidence type="ECO:0000256" key="1">
    <source>
        <dbReference type="SAM" id="SignalP"/>
    </source>
</evidence>
<feature type="signal peptide" evidence="1">
    <location>
        <begin position="1"/>
        <end position="26"/>
    </location>
</feature>
<evidence type="ECO:0000259" key="2">
    <source>
        <dbReference type="Pfam" id="PF14292"/>
    </source>
</evidence>
<dbReference type="RefSeq" id="WP_106659714.1">
    <property type="nucleotide sequence ID" value="NZ_PJEO01000034.1"/>
</dbReference>
<organism evidence="4 5">
    <name type="scientific">Confluentibacter flavum</name>
    <dbReference type="NCBI Taxonomy" id="1909700"/>
    <lineage>
        <taxon>Bacteria</taxon>
        <taxon>Pseudomonadati</taxon>
        <taxon>Bacteroidota</taxon>
        <taxon>Flavobacteriia</taxon>
        <taxon>Flavobacteriales</taxon>
        <taxon>Flavobacteriaceae</taxon>
        <taxon>Confluentibacter</taxon>
    </lineage>
</organism>
<dbReference type="OrthoDB" id="975117at2"/>
<dbReference type="Proteomes" id="UP000233435">
    <property type="component" value="Unassembled WGS sequence"/>
</dbReference>
<dbReference type="AlphaFoldDB" id="A0A2N3HJA9"/>
<feature type="domain" description="SusE outer membrane protein" evidence="2">
    <location>
        <begin position="25"/>
        <end position="130"/>
    </location>
</feature>
<dbReference type="GO" id="GO:0019867">
    <property type="term" value="C:outer membrane"/>
    <property type="evidence" value="ECO:0007669"/>
    <property type="project" value="InterPro"/>
</dbReference>